<proteinExistence type="predicted"/>
<comment type="caution">
    <text evidence="2">The sequence shown here is derived from an EMBL/GenBank/DDBJ whole genome shotgun (WGS) entry which is preliminary data.</text>
</comment>
<organism evidence="2 3">
    <name type="scientific">Coemansia spiralis</name>
    <dbReference type="NCBI Taxonomy" id="417178"/>
    <lineage>
        <taxon>Eukaryota</taxon>
        <taxon>Fungi</taxon>
        <taxon>Fungi incertae sedis</taxon>
        <taxon>Zoopagomycota</taxon>
        <taxon>Kickxellomycotina</taxon>
        <taxon>Kickxellomycetes</taxon>
        <taxon>Kickxellales</taxon>
        <taxon>Kickxellaceae</taxon>
        <taxon>Coemansia</taxon>
    </lineage>
</organism>
<protein>
    <submittedName>
        <fullName evidence="2">Uncharacterized protein</fullName>
    </submittedName>
</protein>
<evidence type="ECO:0000256" key="1">
    <source>
        <dbReference type="SAM" id="MobiDB-lite"/>
    </source>
</evidence>
<dbReference type="AlphaFoldDB" id="A0A9W8GNT2"/>
<gene>
    <name evidence="2" type="ORF">IWW39_000336</name>
</gene>
<reference evidence="2" key="1">
    <citation type="submission" date="2022-07" db="EMBL/GenBank/DDBJ databases">
        <title>Phylogenomic reconstructions and comparative analyses of Kickxellomycotina fungi.</title>
        <authorList>
            <person name="Reynolds N.K."/>
            <person name="Stajich J.E."/>
            <person name="Barry K."/>
            <person name="Grigoriev I.V."/>
            <person name="Crous P."/>
            <person name="Smith M.E."/>
        </authorList>
    </citation>
    <scope>NUCLEOTIDE SEQUENCE</scope>
    <source>
        <strain evidence="2">CBS 109367</strain>
    </source>
</reference>
<feature type="region of interest" description="Disordered" evidence="1">
    <location>
        <begin position="1"/>
        <end position="28"/>
    </location>
</feature>
<dbReference type="Proteomes" id="UP001151516">
    <property type="component" value="Unassembled WGS sequence"/>
</dbReference>
<sequence length="416" mass="46092">MSTPPNPIDMTSVPNPPRTPPAMPEAAQKQPCLPPVVFMPEYVDFEGVPKCLMDKRLGLVAVDSATFSGERLLEKKRYYPFLVLEKGHFVLFSQDHSPIKFDYKARNAVMSLLWRSHPISDLSATKFVEVDGLWQLEQLPVLCFVFGRDADAVVSSYLIDDNTVCEFFESEATMDMAELAAVAQGKSGVCVPHFFVANRGKEYWAVDTSDPRIRYAFGPSTKTRTISKLAEGSMTVRALMDEEQSLASTEAHAGHGSGFKLCDRNGEEVVEGEKFVLQIGSERGENPDELGSTMFEDMDWLDAFDLSNDRNKPEVLPCGSVDRGGQFGVSVVDGIIYITFEGQILQLSDDDNSMDVVVRPGAPSKSNRIRINYTDDGDITLSNWETTDFIACDWIKASYGAICLSGEGEKLRLTKL</sequence>
<feature type="compositionally biased region" description="Pro residues" evidence="1">
    <location>
        <begin position="14"/>
        <end position="23"/>
    </location>
</feature>
<dbReference type="OrthoDB" id="5579563at2759"/>
<evidence type="ECO:0000313" key="3">
    <source>
        <dbReference type="Proteomes" id="UP001151516"/>
    </source>
</evidence>
<accession>A0A9W8GNT2</accession>
<keyword evidence="3" id="KW-1185">Reference proteome</keyword>
<dbReference type="EMBL" id="JANBTX010000005">
    <property type="protein sequence ID" value="KAJ2690977.1"/>
    <property type="molecule type" value="Genomic_DNA"/>
</dbReference>
<evidence type="ECO:0000313" key="2">
    <source>
        <dbReference type="EMBL" id="KAJ2690977.1"/>
    </source>
</evidence>
<name>A0A9W8GNT2_9FUNG</name>